<protein>
    <recommendedName>
        <fullName evidence="1">HD/PDEase domain-containing protein</fullName>
    </recommendedName>
</protein>
<name>A0A511MU62_9NOCA</name>
<organism evidence="2 3">
    <name type="scientific">Nocardia ninae NBRC 108245</name>
    <dbReference type="NCBI Taxonomy" id="1210091"/>
    <lineage>
        <taxon>Bacteria</taxon>
        <taxon>Bacillati</taxon>
        <taxon>Actinomycetota</taxon>
        <taxon>Actinomycetes</taxon>
        <taxon>Mycobacteriales</taxon>
        <taxon>Nocardiaceae</taxon>
        <taxon>Nocardia</taxon>
    </lineage>
</organism>
<dbReference type="Gene3D" id="1.10.3210.10">
    <property type="entry name" value="Hypothetical protein af1432"/>
    <property type="match status" value="1"/>
</dbReference>
<dbReference type="AlphaFoldDB" id="A0A511MU62"/>
<comment type="caution">
    <text evidence="2">The sequence shown here is derived from an EMBL/GenBank/DDBJ whole genome shotgun (WGS) entry which is preliminary data.</text>
</comment>
<evidence type="ECO:0000313" key="3">
    <source>
        <dbReference type="Proteomes" id="UP000321424"/>
    </source>
</evidence>
<reference evidence="2 3" key="1">
    <citation type="submission" date="2019-07" db="EMBL/GenBank/DDBJ databases">
        <title>Whole genome shotgun sequence of Nocardia ninae NBRC 108245.</title>
        <authorList>
            <person name="Hosoyama A."/>
            <person name="Uohara A."/>
            <person name="Ohji S."/>
            <person name="Ichikawa N."/>
        </authorList>
    </citation>
    <scope>NUCLEOTIDE SEQUENCE [LARGE SCALE GENOMIC DNA]</scope>
    <source>
        <strain evidence="2 3">NBRC 108245</strain>
    </source>
</reference>
<feature type="domain" description="HD/PDEase" evidence="1">
    <location>
        <begin position="79"/>
        <end position="150"/>
    </location>
</feature>
<dbReference type="EMBL" id="BJXA01000137">
    <property type="protein sequence ID" value="GEM44133.1"/>
    <property type="molecule type" value="Genomic_DNA"/>
</dbReference>
<gene>
    <name evidence="2" type="ORF">NN4_86520</name>
</gene>
<proteinExistence type="predicted"/>
<evidence type="ECO:0000259" key="1">
    <source>
        <dbReference type="SMART" id="SM00471"/>
    </source>
</evidence>
<dbReference type="SUPFAM" id="SSF109604">
    <property type="entry name" value="HD-domain/PDEase-like"/>
    <property type="match status" value="1"/>
</dbReference>
<dbReference type="Proteomes" id="UP000321424">
    <property type="component" value="Unassembled WGS sequence"/>
</dbReference>
<keyword evidence="3" id="KW-1185">Reference proteome</keyword>
<dbReference type="OrthoDB" id="8478129at2"/>
<dbReference type="InterPro" id="IPR003607">
    <property type="entry name" value="HD/PDEase_dom"/>
</dbReference>
<sequence length="251" mass="27378">MATPTSIDWEWATRTGGALSGKQRRQLMATVTRALPALLSDRARLALGRRGAGRLDFAGLRLPDSTLARAAEAEAHESLSPHVLGHSYRTYFFGRVLADLDGARYDDELVYVSCLLHDLQLEHPTPNRCFAVTGAERAVAFAAEAGATPAQLHAIGTAIATHITPGDGKNLSDPGRFIYAGASVDVIGSRLADLDPAWVDELLRRHPRHNFSKHMVTALTNEAAAMPHGRTHWLNTRTALRQLTKYSPFPE</sequence>
<evidence type="ECO:0000313" key="2">
    <source>
        <dbReference type="EMBL" id="GEM44133.1"/>
    </source>
</evidence>
<dbReference type="SMART" id="SM00471">
    <property type="entry name" value="HDc"/>
    <property type="match status" value="1"/>
</dbReference>
<dbReference type="PANTHER" id="PTHR35569:SF1">
    <property type="entry name" value="CYANAMIDE HYDRATASE DDI2-RELATED"/>
    <property type="match status" value="1"/>
</dbReference>
<accession>A0A511MU62</accession>
<dbReference type="PANTHER" id="PTHR35569">
    <property type="entry name" value="CYANAMIDE HYDRATASE DDI2-RELATED"/>
    <property type="match status" value="1"/>
</dbReference>
<dbReference type="RefSeq" id="WP_147143871.1">
    <property type="nucleotide sequence ID" value="NZ_BJXA01000137.1"/>
</dbReference>
<dbReference type="CDD" id="cd00077">
    <property type="entry name" value="HDc"/>
    <property type="match status" value="1"/>
</dbReference>